<dbReference type="InterPro" id="IPR001830">
    <property type="entry name" value="Glyco_trans_20"/>
</dbReference>
<evidence type="ECO:0000313" key="3">
    <source>
        <dbReference type="EMBL" id="RZU39089.1"/>
    </source>
</evidence>
<dbReference type="Proteomes" id="UP000292958">
    <property type="component" value="Unassembled WGS sequence"/>
</dbReference>
<keyword evidence="4" id="KW-1185">Reference proteome</keyword>
<dbReference type="CDD" id="cd03788">
    <property type="entry name" value="GT20_TPS"/>
    <property type="match status" value="1"/>
</dbReference>
<keyword evidence="2" id="KW-1133">Transmembrane helix</keyword>
<organism evidence="3 4">
    <name type="scientific">Edaphobacter modestus</name>
    <dbReference type="NCBI Taxonomy" id="388466"/>
    <lineage>
        <taxon>Bacteria</taxon>
        <taxon>Pseudomonadati</taxon>
        <taxon>Acidobacteriota</taxon>
        <taxon>Terriglobia</taxon>
        <taxon>Terriglobales</taxon>
        <taxon>Acidobacteriaceae</taxon>
        <taxon>Edaphobacter</taxon>
    </lineage>
</organism>
<gene>
    <name evidence="3" type="ORF">BDD14_0417</name>
</gene>
<feature type="transmembrane region" description="Helical" evidence="2">
    <location>
        <begin position="168"/>
        <end position="187"/>
    </location>
</feature>
<evidence type="ECO:0000256" key="2">
    <source>
        <dbReference type="SAM" id="Phobius"/>
    </source>
</evidence>
<dbReference type="GO" id="GO:0003825">
    <property type="term" value="F:alpha,alpha-trehalose-phosphate synthase (UDP-forming) activity"/>
    <property type="evidence" value="ECO:0007669"/>
    <property type="project" value="TreeGrafter"/>
</dbReference>
<proteinExistence type="inferred from homology"/>
<evidence type="ECO:0000313" key="4">
    <source>
        <dbReference type="Proteomes" id="UP000292958"/>
    </source>
</evidence>
<dbReference type="Gene3D" id="3.40.50.2000">
    <property type="entry name" value="Glycogen Phosphorylase B"/>
    <property type="match status" value="2"/>
</dbReference>
<accession>A0A4Q7YQL3</accession>
<dbReference type="Pfam" id="PF00982">
    <property type="entry name" value="Glyco_transf_20"/>
    <property type="match status" value="1"/>
</dbReference>
<keyword evidence="2" id="KW-0812">Transmembrane</keyword>
<dbReference type="PANTHER" id="PTHR10788">
    <property type="entry name" value="TREHALOSE-6-PHOSPHATE SYNTHASE"/>
    <property type="match status" value="1"/>
</dbReference>
<comment type="similarity">
    <text evidence="1">Belongs to the glycosyltransferase 20 family.</text>
</comment>
<protein>
    <submittedName>
        <fullName evidence="3">Trehalose 6-phosphate synthase</fullName>
    </submittedName>
</protein>
<dbReference type="EMBL" id="SHKW01000001">
    <property type="protein sequence ID" value="RZU39089.1"/>
    <property type="molecule type" value="Genomic_DNA"/>
</dbReference>
<dbReference type="AlphaFoldDB" id="A0A4Q7YQL3"/>
<dbReference type="PANTHER" id="PTHR10788:SF106">
    <property type="entry name" value="BCDNA.GH08860"/>
    <property type="match status" value="1"/>
</dbReference>
<keyword evidence="2" id="KW-0472">Membrane</keyword>
<reference evidence="3 4" key="1">
    <citation type="submission" date="2019-02" db="EMBL/GenBank/DDBJ databases">
        <title>Genomic Encyclopedia of Archaeal and Bacterial Type Strains, Phase II (KMG-II): from individual species to whole genera.</title>
        <authorList>
            <person name="Goeker M."/>
        </authorList>
    </citation>
    <scope>NUCLEOTIDE SEQUENCE [LARGE SCALE GENOMIC DNA]</scope>
    <source>
        <strain evidence="3 4">DSM 18101</strain>
    </source>
</reference>
<sequence>MRILSLRLIIALILGVTLVSLASSWSDVQDDKEALRRDLQYKAETFGESLASNAELYLASGDTGKLEQLVRRFSNRDHLLGIGIYDHDGSTLVMTRELGSLLSGAPEALSSALSHDRPETRFTRLRFRRVYLLAAPLHAPDKSIIGGIVIVYETGYIRTEIFRVWGRVFIRIAGQVLVIVAITLLIVRWSVAGPIARAAQWMKTLRTGRQVVQPPSKDLDFLLPLAREMAPLAESMQRARAAAEIEARLRNTNESLWTAQRLAEHVRSKLDGSSLFVVSNREPYVHNWQGNTITVTVPASGLVTAIEPILCACNGTWVAQGSGSADAETVDNHDRLQVPPDDPKYTLRRVWLSAAEEEGYYYGFANEGLWPLCHMAHTRPTFRASDWEFYNAVNERFADALVEEMAGERDPVVLIQDYHFALLPRMIKDRIPHARVAIFWHIPWPNPESFSICPWQRELLDGLLGADLIGFHVQAHCNNFLSTVDRVLEARVDWEHFSVKRNDHWSSVLPFPISVELTEDSSGLPLDHSFEEERSAIIGELGIDATFLGVGVDRVDYTKGIIERFQAVESFLERHPRYQGKFTFIQIGAPTRSNIPRYAEFQREVESEATRINDRFKRGKWRPIVFLNRQHSHKEVRRYYRAAHVCMVTSLHDGMNLVAKEYVAARSDDRGVLILSRFTGAARELRDALIVNPYDIQGTGQAIARALEMDVTEIVDRMRRMRKMVKEHNIYWWAASLIGELCELRLKR</sequence>
<dbReference type="GO" id="GO:0005992">
    <property type="term" value="P:trehalose biosynthetic process"/>
    <property type="evidence" value="ECO:0007669"/>
    <property type="project" value="InterPro"/>
</dbReference>
<name>A0A4Q7YQL3_9BACT</name>
<comment type="caution">
    <text evidence="3">The sequence shown here is derived from an EMBL/GenBank/DDBJ whole genome shotgun (WGS) entry which is preliminary data.</text>
</comment>
<dbReference type="SUPFAM" id="SSF53756">
    <property type="entry name" value="UDP-Glycosyltransferase/glycogen phosphorylase"/>
    <property type="match status" value="1"/>
</dbReference>
<evidence type="ECO:0000256" key="1">
    <source>
        <dbReference type="ARBA" id="ARBA00008799"/>
    </source>
</evidence>